<dbReference type="PRINTS" id="PR00081">
    <property type="entry name" value="GDHRDH"/>
</dbReference>
<proteinExistence type="inferred from homology"/>
<protein>
    <recommendedName>
        <fullName evidence="3">Short-chain dehydrogenase</fullName>
    </recommendedName>
</protein>
<accession>A0A484HJQ3</accession>
<name>A0A484HJQ3_9BACT</name>
<comment type="similarity">
    <text evidence="1">Belongs to the short-chain dehydrogenases/reductases (SDR) family.</text>
</comment>
<dbReference type="CDD" id="cd05233">
    <property type="entry name" value="SDR_c"/>
    <property type="match status" value="1"/>
</dbReference>
<dbReference type="PANTHER" id="PTHR42760">
    <property type="entry name" value="SHORT-CHAIN DEHYDROGENASES/REDUCTASES FAMILY MEMBER"/>
    <property type="match status" value="1"/>
</dbReference>
<evidence type="ECO:0000256" key="1">
    <source>
        <dbReference type="ARBA" id="ARBA00006484"/>
    </source>
</evidence>
<dbReference type="SUPFAM" id="SSF51735">
    <property type="entry name" value="NAD(P)-binding Rossmann-fold domains"/>
    <property type="match status" value="1"/>
</dbReference>
<dbReference type="GO" id="GO:0016616">
    <property type="term" value="F:oxidoreductase activity, acting on the CH-OH group of donors, NAD or NADP as acceptor"/>
    <property type="evidence" value="ECO:0007669"/>
    <property type="project" value="TreeGrafter"/>
</dbReference>
<dbReference type="InterPro" id="IPR002347">
    <property type="entry name" value="SDR_fam"/>
</dbReference>
<dbReference type="PROSITE" id="PS00061">
    <property type="entry name" value="ADH_SHORT"/>
    <property type="match status" value="1"/>
</dbReference>
<evidence type="ECO:0000313" key="2">
    <source>
        <dbReference type="EMBL" id="VEN75432.1"/>
    </source>
</evidence>
<dbReference type="Pfam" id="PF13561">
    <property type="entry name" value="adh_short_C2"/>
    <property type="match status" value="1"/>
</dbReference>
<evidence type="ECO:0008006" key="3">
    <source>
        <dbReference type="Google" id="ProtNLM"/>
    </source>
</evidence>
<dbReference type="NCBIfam" id="NF005559">
    <property type="entry name" value="PRK07231.1"/>
    <property type="match status" value="1"/>
</dbReference>
<sequence length="253" mass="26481">MSEMSYGLEGKVAVVTGGSRGIGLEIARALMAEKARVAICGRKQEGLDAAVSELGESPDLLSAAAHIAREDDVKALFARVKDAFGRVDILINNVGMNIITGLSDAEVSLWNKIIESNLTGAFLCAREAARLMREQKQGKIVGITSLAARRSAPAMGIYGVAKAGIEMMTRVMAQELAPFGAQVNAVAPAMVKTGFSAPFWSNPEIHDQIVKTIPLGRVADPADIVGPVLFLCSAASDFITGQTLPVDGGASAI</sequence>
<gene>
    <name evidence="2" type="ORF">EPICR_90028</name>
</gene>
<dbReference type="EMBL" id="CAACVI010000052">
    <property type="protein sequence ID" value="VEN75432.1"/>
    <property type="molecule type" value="Genomic_DNA"/>
</dbReference>
<dbReference type="InterPro" id="IPR020904">
    <property type="entry name" value="Sc_DH/Rdtase_CS"/>
</dbReference>
<dbReference type="InterPro" id="IPR036291">
    <property type="entry name" value="NAD(P)-bd_dom_sf"/>
</dbReference>
<reference evidence="2" key="1">
    <citation type="submission" date="2019-01" db="EMBL/GenBank/DDBJ databases">
        <authorList>
            <consortium name="Genoscope - CEA"/>
            <person name="William W."/>
        </authorList>
    </citation>
    <scope>NUCLEOTIDE SEQUENCE</scope>
    <source>
        <strain evidence="2">CR-1</strain>
    </source>
</reference>
<dbReference type="FunFam" id="3.40.50.720:FF:000084">
    <property type="entry name" value="Short-chain dehydrogenase reductase"/>
    <property type="match status" value="1"/>
</dbReference>
<dbReference type="AlphaFoldDB" id="A0A484HJQ3"/>
<organism evidence="2">
    <name type="scientific">uncultured Desulfobacteraceae bacterium</name>
    <dbReference type="NCBI Taxonomy" id="218296"/>
    <lineage>
        <taxon>Bacteria</taxon>
        <taxon>Pseudomonadati</taxon>
        <taxon>Thermodesulfobacteriota</taxon>
        <taxon>Desulfobacteria</taxon>
        <taxon>Desulfobacterales</taxon>
        <taxon>Desulfobacteraceae</taxon>
        <taxon>environmental samples</taxon>
    </lineage>
</organism>
<dbReference type="Gene3D" id="3.40.50.720">
    <property type="entry name" value="NAD(P)-binding Rossmann-like Domain"/>
    <property type="match status" value="1"/>
</dbReference>
<dbReference type="PRINTS" id="PR00080">
    <property type="entry name" value="SDRFAMILY"/>
</dbReference>